<gene>
    <name evidence="2" type="ORF">E4U13_003923</name>
</gene>
<proteinExistence type="predicted"/>
<dbReference type="AlphaFoldDB" id="A0A9P7PY48"/>
<feature type="region of interest" description="Disordered" evidence="1">
    <location>
        <begin position="52"/>
        <end position="76"/>
    </location>
</feature>
<keyword evidence="3" id="KW-1185">Reference proteome</keyword>
<accession>A0A9P7PY48</accession>
<comment type="caution">
    <text evidence="2">The sequence shown here is derived from an EMBL/GenBank/DDBJ whole genome shotgun (WGS) entry which is preliminary data.</text>
</comment>
<evidence type="ECO:0000256" key="1">
    <source>
        <dbReference type="SAM" id="MobiDB-lite"/>
    </source>
</evidence>
<reference evidence="2 3" key="1">
    <citation type="journal article" date="2020" name="bioRxiv">
        <title>Whole genome comparisons of ergot fungi reveals the divergence and evolution of species within the genus Claviceps are the result of varying mechanisms driving genome evolution and host range expansion.</title>
        <authorList>
            <person name="Wyka S.A."/>
            <person name="Mondo S.J."/>
            <person name="Liu M."/>
            <person name="Dettman J."/>
            <person name="Nalam V."/>
            <person name="Broders K.D."/>
        </authorList>
    </citation>
    <scope>NUCLEOTIDE SEQUENCE [LARGE SCALE GENOMIC DNA]</scope>
    <source>
        <strain evidence="2 3">LM576</strain>
    </source>
</reference>
<dbReference type="EMBL" id="SRQM01000301">
    <property type="protein sequence ID" value="KAG6113306.1"/>
    <property type="molecule type" value="Genomic_DNA"/>
</dbReference>
<dbReference type="Proteomes" id="UP000732380">
    <property type="component" value="Unassembled WGS sequence"/>
</dbReference>
<feature type="region of interest" description="Disordered" evidence="1">
    <location>
        <begin position="157"/>
        <end position="181"/>
    </location>
</feature>
<name>A0A9P7PY48_9HYPO</name>
<evidence type="ECO:0000313" key="2">
    <source>
        <dbReference type="EMBL" id="KAG6113306.1"/>
    </source>
</evidence>
<evidence type="ECO:0000313" key="3">
    <source>
        <dbReference type="Proteomes" id="UP000732380"/>
    </source>
</evidence>
<protein>
    <submittedName>
        <fullName evidence="2">Uncharacterized protein</fullName>
    </submittedName>
</protein>
<feature type="non-terminal residue" evidence="2">
    <location>
        <position position="181"/>
    </location>
</feature>
<sequence length="181" mass="20313">DASMHDAPPSRKSLAPSVHYPTIYKPTAREDLPLKEGFYQPYPLQVQHAQVPISHAQSKPVRPERAQATTSRPTHAERAYTVQAQRVEDPRVAQEIEAIRQRIQYLTTGRHRSSGLLNRQNQGTLQDMAQTQSLQHIDRLLSIPPKLLLLEAMLKMKTPPPPTKAPVPKSLTSKKVSARLA</sequence>
<organism evidence="2 3">
    <name type="scientific">Claviceps humidiphila</name>
    <dbReference type="NCBI Taxonomy" id="1294629"/>
    <lineage>
        <taxon>Eukaryota</taxon>
        <taxon>Fungi</taxon>
        <taxon>Dikarya</taxon>
        <taxon>Ascomycota</taxon>
        <taxon>Pezizomycotina</taxon>
        <taxon>Sordariomycetes</taxon>
        <taxon>Hypocreomycetidae</taxon>
        <taxon>Hypocreales</taxon>
        <taxon>Clavicipitaceae</taxon>
        <taxon>Claviceps</taxon>
    </lineage>
</organism>